<keyword evidence="4 7" id="KW-0067">ATP-binding</keyword>
<reference evidence="11" key="1">
    <citation type="submission" date="2017-09" db="EMBL/GenBank/DDBJ databases">
        <title>Depth-based differentiation of microbial function through sediment-hosted aquifers and enrichment of novel symbionts in the deep terrestrial subsurface.</title>
        <authorList>
            <person name="Probst A.J."/>
            <person name="Ladd B."/>
            <person name="Jarett J.K."/>
            <person name="Geller-Mcgrath D.E."/>
            <person name="Sieber C.M.K."/>
            <person name="Emerson J.B."/>
            <person name="Anantharaman K."/>
            <person name="Thomas B.C."/>
            <person name="Malmstrom R."/>
            <person name="Stieglmeier M."/>
            <person name="Klingl A."/>
            <person name="Woyke T."/>
            <person name="Ryan C.M."/>
            <person name="Banfield J.F."/>
        </authorList>
    </citation>
    <scope>NUCLEOTIDE SEQUENCE [LARGE SCALE GENOMIC DNA]</scope>
</reference>
<sequence>MRKEFYITTSIFYTNAKPHIGHLLEMVQADVLARWRRIQGDDVFFLSGTDEHGTKIARTAEIAGKEPQQFVDEIAQQFRELKDSFDLSWDDFIRTTDQARHWPGVEKIWQKLEKNGDIYEKKYRGLYCVGCETFLTEKDLVDGVCLNHKAKPELIEESNLFFRLSKYEDQILKLIESRKLDIQPDTRRNEMLSFVRRGLEDVSFSRSKDQLKWGVPVPGNTDQTMYVWCDALSNYITAIGYGRDEKEFKKWWPADIHIVGKDILRFHAVIWPAMLLSAGLPLPKSIFVHGFITAEGEKLSKSVGNVIDPVELLEKYSSDAIRYYLLSQIPSDEDGDFNIKRFEEGYNADLANGLGNFASRVTTLAEGQKDFKGLKLSEEIQAKIMEVVQSATKDAERFKLHEVVASIWSLIKFGDGYINEQKPWETKDPQVISNLVYLLDTIAGFTEPIVPEASKKIQEAIIKENGGIIGVEKIQNLFPRLPQADKDDA</sequence>
<dbReference type="Gene3D" id="3.40.50.620">
    <property type="entry name" value="HUPs"/>
    <property type="match status" value="1"/>
</dbReference>
<feature type="domain" description="Methionyl/Leucyl tRNA synthetase" evidence="9">
    <location>
        <begin position="138"/>
        <end position="361"/>
    </location>
</feature>
<evidence type="ECO:0000313" key="11">
    <source>
        <dbReference type="Proteomes" id="UP000231466"/>
    </source>
</evidence>
<evidence type="ECO:0000256" key="2">
    <source>
        <dbReference type="ARBA" id="ARBA00022598"/>
    </source>
</evidence>
<dbReference type="EMBL" id="PFAH01000005">
    <property type="protein sequence ID" value="PIR98056.1"/>
    <property type="molecule type" value="Genomic_DNA"/>
</dbReference>
<protein>
    <recommendedName>
        <fullName evidence="1">methionine--tRNA ligase</fullName>
        <ecNumber evidence="1">6.1.1.10</ecNumber>
    </recommendedName>
</protein>
<evidence type="ECO:0000313" key="10">
    <source>
        <dbReference type="EMBL" id="PIR98056.1"/>
    </source>
</evidence>
<feature type="domain" description="Aminoacyl-tRNA synthetase class Ia" evidence="8">
    <location>
        <begin position="3"/>
        <end position="58"/>
    </location>
</feature>
<comment type="caution">
    <text evidence="10">The sequence shown here is derived from an EMBL/GenBank/DDBJ whole genome shotgun (WGS) entry which is preliminary data.</text>
</comment>
<keyword evidence="6 7" id="KW-0030">Aminoacyl-tRNA synthetase</keyword>
<dbReference type="InterPro" id="IPR002300">
    <property type="entry name" value="aa-tRNA-synth_Ia"/>
</dbReference>
<evidence type="ECO:0000256" key="5">
    <source>
        <dbReference type="ARBA" id="ARBA00022917"/>
    </source>
</evidence>
<keyword evidence="3 7" id="KW-0547">Nucleotide-binding</keyword>
<evidence type="ECO:0000259" key="8">
    <source>
        <dbReference type="Pfam" id="PF00133"/>
    </source>
</evidence>
<evidence type="ECO:0000256" key="4">
    <source>
        <dbReference type="ARBA" id="ARBA00022840"/>
    </source>
</evidence>
<dbReference type="PRINTS" id="PR01041">
    <property type="entry name" value="TRNASYNTHMET"/>
</dbReference>
<dbReference type="InterPro" id="IPR015413">
    <property type="entry name" value="Methionyl/Leucyl_tRNA_Synth"/>
</dbReference>
<dbReference type="FunFam" id="2.170.220.10:FF:000003">
    <property type="entry name" value="Methionine--tRNA ligase"/>
    <property type="match status" value="1"/>
</dbReference>
<accession>A0A2H0VG33</accession>
<gene>
    <name evidence="10" type="ORF">COT89_01290</name>
</gene>
<dbReference type="Proteomes" id="UP000231466">
    <property type="component" value="Unassembled WGS sequence"/>
</dbReference>
<dbReference type="InterPro" id="IPR014729">
    <property type="entry name" value="Rossmann-like_a/b/a_fold"/>
</dbReference>
<dbReference type="InterPro" id="IPR033911">
    <property type="entry name" value="MetRS_core"/>
</dbReference>
<dbReference type="GO" id="GO:0006431">
    <property type="term" value="P:methionyl-tRNA aminoacylation"/>
    <property type="evidence" value="ECO:0007669"/>
    <property type="project" value="InterPro"/>
</dbReference>
<evidence type="ECO:0000256" key="6">
    <source>
        <dbReference type="ARBA" id="ARBA00023146"/>
    </source>
</evidence>
<dbReference type="GO" id="GO:0005524">
    <property type="term" value="F:ATP binding"/>
    <property type="evidence" value="ECO:0007669"/>
    <property type="project" value="UniProtKB-KW"/>
</dbReference>
<dbReference type="Pfam" id="PF00133">
    <property type="entry name" value="tRNA-synt_1"/>
    <property type="match status" value="1"/>
</dbReference>
<dbReference type="Gene3D" id="1.10.730.10">
    <property type="entry name" value="Isoleucyl-tRNA Synthetase, Domain 1"/>
    <property type="match status" value="1"/>
</dbReference>
<dbReference type="EC" id="6.1.1.10" evidence="1"/>
<dbReference type="InterPro" id="IPR009080">
    <property type="entry name" value="tRNAsynth_Ia_anticodon-bd"/>
</dbReference>
<dbReference type="GO" id="GO:0004825">
    <property type="term" value="F:methionine-tRNA ligase activity"/>
    <property type="evidence" value="ECO:0007669"/>
    <property type="project" value="UniProtKB-EC"/>
</dbReference>
<comment type="similarity">
    <text evidence="7">Belongs to the class-I aminoacyl-tRNA synthetase family.</text>
</comment>
<name>A0A2H0VG33_9BACT</name>
<dbReference type="Gene3D" id="2.170.220.10">
    <property type="match status" value="1"/>
</dbReference>
<evidence type="ECO:0000256" key="7">
    <source>
        <dbReference type="RuleBase" id="RU363039"/>
    </source>
</evidence>
<keyword evidence="2 7" id="KW-0436">Ligase</keyword>
<organism evidence="10 11">
    <name type="scientific">Candidatus Colwellbacteria bacterium CG10_big_fil_rev_8_21_14_0_10_42_22</name>
    <dbReference type="NCBI Taxonomy" id="1974540"/>
    <lineage>
        <taxon>Bacteria</taxon>
        <taxon>Candidatus Colwelliibacteriota</taxon>
    </lineage>
</organism>
<dbReference type="AlphaFoldDB" id="A0A2H0VG33"/>
<keyword evidence="5 7" id="KW-0648">Protein biosynthesis</keyword>
<dbReference type="SUPFAM" id="SSF47323">
    <property type="entry name" value="Anticodon-binding domain of a subclass of class I aminoacyl-tRNA synthetases"/>
    <property type="match status" value="1"/>
</dbReference>
<proteinExistence type="inferred from homology"/>
<evidence type="ECO:0000256" key="1">
    <source>
        <dbReference type="ARBA" id="ARBA00012838"/>
    </source>
</evidence>
<dbReference type="Pfam" id="PF09334">
    <property type="entry name" value="tRNA-synt_1g"/>
    <property type="match status" value="1"/>
</dbReference>
<dbReference type="InterPro" id="IPR023457">
    <property type="entry name" value="Met-tRNA_synth_2"/>
</dbReference>
<evidence type="ECO:0000259" key="9">
    <source>
        <dbReference type="Pfam" id="PF09334"/>
    </source>
</evidence>
<dbReference type="CDD" id="cd00814">
    <property type="entry name" value="MetRS_core"/>
    <property type="match status" value="1"/>
</dbReference>
<dbReference type="PANTHER" id="PTHR43326:SF1">
    <property type="entry name" value="METHIONINE--TRNA LIGASE, MITOCHONDRIAL"/>
    <property type="match status" value="1"/>
</dbReference>
<dbReference type="SUPFAM" id="SSF52374">
    <property type="entry name" value="Nucleotidylyl transferase"/>
    <property type="match status" value="1"/>
</dbReference>
<evidence type="ECO:0000256" key="3">
    <source>
        <dbReference type="ARBA" id="ARBA00022741"/>
    </source>
</evidence>
<dbReference type="PANTHER" id="PTHR43326">
    <property type="entry name" value="METHIONYL-TRNA SYNTHETASE"/>
    <property type="match status" value="1"/>
</dbReference>